<dbReference type="NCBIfam" id="NF005861">
    <property type="entry name" value="PRK07791.1"/>
    <property type="match status" value="1"/>
</dbReference>
<evidence type="ECO:0000256" key="1">
    <source>
        <dbReference type="ARBA" id="ARBA00006484"/>
    </source>
</evidence>
<dbReference type="Pfam" id="PF00106">
    <property type="entry name" value="adh_short"/>
    <property type="match status" value="1"/>
</dbReference>
<name>A0A544YZH4_9ACTN</name>
<accession>A0A544YZH4</accession>
<dbReference type="InterPro" id="IPR057326">
    <property type="entry name" value="KR_dom"/>
</dbReference>
<comment type="caution">
    <text evidence="5">The sequence shown here is derived from an EMBL/GenBank/DDBJ whole genome shotgun (WGS) entry which is preliminary data.</text>
</comment>
<proteinExistence type="inferred from homology"/>
<dbReference type="InterPro" id="IPR020904">
    <property type="entry name" value="Sc_DH/Rdtase_CS"/>
</dbReference>
<evidence type="ECO:0000259" key="4">
    <source>
        <dbReference type="SMART" id="SM00822"/>
    </source>
</evidence>
<sequence length="307" mass="31797">MGGIVEGRVVIVTGAARGIGRGHALEFARQGAKVVVNDLGAEVDGTGSSTGAAGEVVEEIRAMGGEAVVDGEDVSDFDGAQRMIRRAVETFGDLHVLVNNAGILRDRMLVNMTADEWDAVIRVHLRGTFAPLRHAAAYWRSRAKAGEPVDARVINTTSSSGIYGNAGQGNYGAAKAGIASLTIIAAKELARYGVTVNAVAPAALTRMTENLIPGGRRPAEGGFDPAAPDNIAPLVVWLASAQSRGITGRVFNVRGGHISVAEGWHAGPGVDKDARWDPAELGEVIPALVDKAAPNALTSGRIPSGED</sequence>
<dbReference type="SUPFAM" id="SSF51735">
    <property type="entry name" value="NAD(P)-binding Rossmann-fold domains"/>
    <property type="match status" value="1"/>
</dbReference>
<dbReference type="PROSITE" id="PS00061">
    <property type="entry name" value="ADH_SHORT"/>
    <property type="match status" value="1"/>
</dbReference>
<organism evidence="5 6">
    <name type="scientific">Microbispora hainanensis</name>
    <dbReference type="NCBI Taxonomy" id="568844"/>
    <lineage>
        <taxon>Bacteria</taxon>
        <taxon>Bacillati</taxon>
        <taxon>Actinomycetota</taxon>
        <taxon>Actinomycetes</taxon>
        <taxon>Streptosporangiales</taxon>
        <taxon>Streptosporangiaceae</taxon>
        <taxon>Microbispora</taxon>
    </lineage>
</organism>
<dbReference type="PRINTS" id="PR00080">
    <property type="entry name" value="SDRFAMILY"/>
</dbReference>
<comment type="similarity">
    <text evidence="1 3">Belongs to the short-chain dehydrogenases/reductases (SDR) family.</text>
</comment>
<evidence type="ECO:0000313" key="6">
    <source>
        <dbReference type="Proteomes" id="UP000316541"/>
    </source>
</evidence>
<dbReference type="AlphaFoldDB" id="A0A544YZH4"/>
<dbReference type="PANTHER" id="PTHR45024">
    <property type="entry name" value="DEHYDROGENASES, SHORT CHAIN"/>
    <property type="match status" value="1"/>
</dbReference>
<feature type="domain" description="Ketoreductase" evidence="4">
    <location>
        <begin position="8"/>
        <end position="210"/>
    </location>
</feature>
<evidence type="ECO:0000256" key="2">
    <source>
        <dbReference type="ARBA" id="ARBA00023002"/>
    </source>
</evidence>
<dbReference type="FunFam" id="3.40.50.720:FF:000446">
    <property type="entry name" value="Short chain dehydrogenase"/>
    <property type="match status" value="1"/>
</dbReference>
<evidence type="ECO:0000256" key="3">
    <source>
        <dbReference type="RuleBase" id="RU000363"/>
    </source>
</evidence>
<dbReference type="InterPro" id="IPR036291">
    <property type="entry name" value="NAD(P)-bd_dom_sf"/>
</dbReference>
<dbReference type="InterPro" id="IPR002347">
    <property type="entry name" value="SDR_fam"/>
</dbReference>
<dbReference type="PANTHER" id="PTHR45024:SF2">
    <property type="entry name" value="SCP2 DOMAIN-CONTAINING PROTEIN"/>
    <property type="match status" value="1"/>
</dbReference>
<reference evidence="5 6" key="1">
    <citation type="submission" date="2019-07" db="EMBL/GenBank/DDBJ databases">
        <title>Microbispora hainanensis DSM 45428.</title>
        <authorList>
            <person name="Thawai C."/>
        </authorList>
    </citation>
    <scope>NUCLEOTIDE SEQUENCE [LARGE SCALE GENOMIC DNA]</scope>
    <source>
        <strain evidence="5 6">DSM 45428</strain>
    </source>
</reference>
<keyword evidence="2" id="KW-0560">Oxidoreductase</keyword>
<dbReference type="GO" id="GO:0016491">
    <property type="term" value="F:oxidoreductase activity"/>
    <property type="evidence" value="ECO:0007669"/>
    <property type="project" value="UniProtKB-KW"/>
</dbReference>
<gene>
    <name evidence="5" type="ORF">FLX08_09430</name>
</gene>
<dbReference type="Gene3D" id="3.40.50.720">
    <property type="entry name" value="NAD(P)-binding Rossmann-like Domain"/>
    <property type="match status" value="1"/>
</dbReference>
<evidence type="ECO:0000313" key="5">
    <source>
        <dbReference type="EMBL" id="TQS22186.1"/>
    </source>
</evidence>
<dbReference type="EMBL" id="VIRM01000008">
    <property type="protein sequence ID" value="TQS22186.1"/>
    <property type="molecule type" value="Genomic_DNA"/>
</dbReference>
<dbReference type="SMART" id="SM00822">
    <property type="entry name" value="PKS_KR"/>
    <property type="match status" value="1"/>
</dbReference>
<dbReference type="InterPro" id="IPR051687">
    <property type="entry name" value="Peroxisomal_Beta-Oxidation"/>
</dbReference>
<dbReference type="Proteomes" id="UP000316541">
    <property type="component" value="Unassembled WGS sequence"/>
</dbReference>
<protein>
    <submittedName>
        <fullName evidence="5">SDR family oxidoreductase</fullName>
    </submittedName>
</protein>
<dbReference type="PRINTS" id="PR00081">
    <property type="entry name" value="GDHRDH"/>
</dbReference>
<dbReference type="RefSeq" id="WP_142617894.1">
    <property type="nucleotide sequence ID" value="NZ_VIRM01000008.1"/>
</dbReference>